<dbReference type="AlphaFoldDB" id="A0A7S3ACD5"/>
<gene>
    <name evidence="2" type="ORF">HERI1096_LOCUS255</name>
</gene>
<feature type="compositionally biased region" description="Basic and acidic residues" evidence="1">
    <location>
        <begin position="101"/>
        <end position="117"/>
    </location>
</feature>
<feature type="compositionally biased region" description="Pro residues" evidence="1">
    <location>
        <begin position="46"/>
        <end position="57"/>
    </location>
</feature>
<feature type="region of interest" description="Disordered" evidence="1">
    <location>
        <begin position="1"/>
        <end position="184"/>
    </location>
</feature>
<feature type="region of interest" description="Disordered" evidence="1">
    <location>
        <begin position="322"/>
        <end position="359"/>
    </location>
</feature>
<evidence type="ECO:0000313" key="2">
    <source>
        <dbReference type="EMBL" id="CAE0096204.1"/>
    </source>
</evidence>
<evidence type="ECO:0000256" key="1">
    <source>
        <dbReference type="SAM" id="MobiDB-lite"/>
    </source>
</evidence>
<name>A0A7S3ACD5_9EUKA</name>
<reference evidence="2" key="1">
    <citation type="submission" date="2021-01" db="EMBL/GenBank/DDBJ databases">
        <authorList>
            <person name="Corre E."/>
            <person name="Pelletier E."/>
            <person name="Niang G."/>
            <person name="Scheremetjew M."/>
            <person name="Finn R."/>
            <person name="Kale V."/>
            <person name="Holt S."/>
            <person name="Cochrane G."/>
            <person name="Meng A."/>
            <person name="Brown T."/>
            <person name="Cohen L."/>
        </authorList>
    </citation>
    <scope>NUCLEOTIDE SEQUENCE</scope>
    <source>
        <strain evidence="2">CCMP281</strain>
    </source>
</reference>
<feature type="compositionally biased region" description="Acidic residues" evidence="1">
    <location>
        <begin position="336"/>
        <end position="356"/>
    </location>
</feature>
<sequence length="676" mass="73056">MEEAKAAAMAKKGVGALPTHATAPESPPQRASSAAAKRTPGSKAPAPAPAPAAPAPPRARRLSAPTLPVKDQELLQKELANLRPIARMERENQMKVGSRYGADEDKLAVGYNNDKRGLTHNKPFGAKSTKRPPPRTPPKISKPAFPKVSTPAEITPPVHLKSPLNTGSVSPKRKRSPGSGASGYAVSSAFGRLTAAQNALQAAIDNRKREIKREKMIAAGKDPDALPKRKKVNPWPPSVHPNIYPQLYPDRRQNDPLPMSKGSKKKAGGQMGVDAWGLSEDEDEDALLMGEATMVSPNLAFEYDKPPADVEGAPAMGAYVFEAGADPSGPLKATAEVEEEEEEDESEDDEEEEDGPPDALKKYQHSLSLAWQSIWAKVQFEVLPQNVFSHSGLAVREPDTPQAVADALEELFPTLFDVFAHYSLPLKKEALKTAPFLLALDGWLMFAKHCKIDKVGPDELTRIFERSRPANHPRAKSGVLGIAGFLEALIAVSLKLQPSADEVPTSSHIAEAVRDLVASQVAPNAHRRDVLTFRAAMLGSVPLLHAFDVLGSQLYQVHKNYANYDGKVDAQELLDMCKHTGMLDGHITEEEVIAAFACSLPVGEEQPRMLRNDGTFQECVLRLALSYSEEDGAEPMKPYTVTHVGDGLSQAAESELLKRLAITAHTLTDTVAGLDA</sequence>
<feature type="compositionally biased region" description="Basic and acidic residues" evidence="1">
    <location>
        <begin position="217"/>
        <end position="227"/>
    </location>
</feature>
<feature type="compositionally biased region" description="Low complexity" evidence="1">
    <location>
        <begin position="1"/>
        <end position="12"/>
    </location>
</feature>
<accession>A0A7S3ACD5</accession>
<dbReference type="EMBL" id="HBHX01000442">
    <property type="protein sequence ID" value="CAE0096204.1"/>
    <property type="molecule type" value="Transcribed_RNA"/>
</dbReference>
<organism evidence="2">
    <name type="scientific">Haptolina ericina</name>
    <dbReference type="NCBI Taxonomy" id="156174"/>
    <lineage>
        <taxon>Eukaryota</taxon>
        <taxon>Haptista</taxon>
        <taxon>Haptophyta</taxon>
        <taxon>Prymnesiophyceae</taxon>
        <taxon>Prymnesiales</taxon>
        <taxon>Prymnesiaceae</taxon>
        <taxon>Haptolina</taxon>
    </lineage>
</organism>
<feature type="region of interest" description="Disordered" evidence="1">
    <location>
        <begin position="217"/>
        <end position="271"/>
    </location>
</feature>
<protein>
    <submittedName>
        <fullName evidence="2">Uncharacterized protein</fullName>
    </submittedName>
</protein>
<proteinExistence type="predicted"/>